<sequence>MNIEGITNCVVPNHARNTHRYSTKVNPSSYQTMEASQVRRLFSLTTHSLSHEYLFFFEIICCDSNLAHFDLINRFLRTQRRTCFSPPFPLT</sequence>
<keyword evidence="2" id="KW-1185">Reference proteome</keyword>
<dbReference type="Proteomes" id="UP001062846">
    <property type="component" value="Chromosome 6"/>
</dbReference>
<gene>
    <name evidence="1" type="ORF">RHMOL_Rhmol06G0058800</name>
</gene>
<evidence type="ECO:0000313" key="2">
    <source>
        <dbReference type="Proteomes" id="UP001062846"/>
    </source>
</evidence>
<accession>A0ACC0N997</accession>
<name>A0ACC0N997_RHOML</name>
<organism evidence="1 2">
    <name type="scientific">Rhododendron molle</name>
    <name type="common">Chinese azalea</name>
    <name type="synonym">Azalea mollis</name>
    <dbReference type="NCBI Taxonomy" id="49168"/>
    <lineage>
        <taxon>Eukaryota</taxon>
        <taxon>Viridiplantae</taxon>
        <taxon>Streptophyta</taxon>
        <taxon>Embryophyta</taxon>
        <taxon>Tracheophyta</taxon>
        <taxon>Spermatophyta</taxon>
        <taxon>Magnoliopsida</taxon>
        <taxon>eudicotyledons</taxon>
        <taxon>Gunneridae</taxon>
        <taxon>Pentapetalae</taxon>
        <taxon>asterids</taxon>
        <taxon>Ericales</taxon>
        <taxon>Ericaceae</taxon>
        <taxon>Ericoideae</taxon>
        <taxon>Rhodoreae</taxon>
        <taxon>Rhododendron</taxon>
    </lineage>
</organism>
<dbReference type="EMBL" id="CM046393">
    <property type="protein sequence ID" value="KAI8549873.1"/>
    <property type="molecule type" value="Genomic_DNA"/>
</dbReference>
<reference evidence="1" key="1">
    <citation type="submission" date="2022-02" db="EMBL/GenBank/DDBJ databases">
        <title>Plant Genome Project.</title>
        <authorList>
            <person name="Zhang R.-G."/>
        </authorList>
    </citation>
    <scope>NUCLEOTIDE SEQUENCE</scope>
    <source>
        <strain evidence="1">AT1</strain>
    </source>
</reference>
<protein>
    <submittedName>
        <fullName evidence="1">Uncharacterized protein</fullName>
    </submittedName>
</protein>
<proteinExistence type="predicted"/>
<comment type="caution">
    <text evidence="1">The sequence shown here is derived from an EMBL/GenBank/DDBJ whole genome shotgun (WGS) entry which is preliminary data.</text>
</comment>
<evidence type="ECO:0000313" key="1">
    <source>
        <dbReference type="EMBL" id="KAI8549873.1"/>
    </source>
</evidence>